<dbReference type="KEGG" id="caj:CIG1485E_1045"/>
<dbReference type="STRING" id="1244531.CIG2463D_1099"/>
<dbReference type="Pfam" id="PF25583">
    <property type="entry name" value="WCX"/>
    <property type="match status" value="1"/>
</dbReference>
<evidence type="ECO:0000259" key="2">
    <source>
        <dbReference type="Pfam" id="PF25583"/>
    </source>
</evidence>
<dbReference type="InterPro" id="IPR057727">
    <property type="entry name" value="WCX_dom"/>
</dbReference>
<dbReference type="PROSITE" id="PS52050">
    <property type="entry name" value="WYL"/>
    <property type="match status" value="1"/>
</dbReference>
<dbReference type="HOGENOM" id="CLU_887628_0_0_7"/>
<proteinExistence type="predicted"/>
<accession>A0A076FAA5</accession>
<dbReference type="PANTHER" id="PTHR34580:SF1">
    <property type="entry name" value="PROTEIN PAFC"/>
    <property type="match status" value="1"/>
</dbReference>
<evidence type="ECO:0000259" key="1">
    <source>
        <dbReference type="Pfam" id="PF08280"/>
    </source>
</evidence>
<dbReference type="Pfam" id="PF08280">
    <property type="entry name" value="HTH_Mga"/>
    <property type="match status" value="1"/>
</dbReference>
<dbReference type="RefSeq" id="WP_038454450.1">
    <property type="nucleotide sequence ID" value="NZ_CP009043.1"/>
</dbReference>
<dbReference type="eggNOG" id="COG2378">
    <property type="taxonomic scope" value="Bacteria"/>
</dbReference>
<dbReference type="AlphaFoldDB" id="A0A076FAA5"/>
<keyword evidence="4" id="KW-1185">Reference proteome</keyword>
<name>A0A076FAA5_9BACT</name>
<feature type="domain" description="M protein trans-acting positive regulator (MGA) HTH" evidence="1">
    <location>
        <begin position="4"/>
        <end position="60"/>
    </location>
</feature>
<dbReference type="Proteomes" id="UP000028486">
    <property type="component" value="Chromosome"/>
</dbReference>
<dbReference type="PANTHER" id="PTHR34580">
    <property type="match status" value="1"/>
</dbReference>
<dbReference type="OrthoDB" id="5366209at2"/>
<organism evidence="3 4">
    <name type="scientific">Campylobacter iguaniorum</name>
    <dbReference type="NCBI Taxonomy" id="1244531"/>
    <lineage>
        <taxon>Bacteria</taxon>
        <taxon>Pseudomonadati</taxon>
        <taxon>Campylobacterota</taxon>
        <taxon>Epsilonproteobacteria</taxon>
        <taxon>Campylobacterales</taxon>
        <taxon>Campylobacteraceae</taxon>
        <taxon>Campylobacter</taxon>
    </lineage>
</organism>
<dbReference type="EMBL" id="CP009043">
    <property type="protein sequence ID" value="AII14881.1"/>
    <property type="molecule type" value="Genomic_DNA"/>
</dbReference>
<evidence type="ECO:0000313" key="4">
    <source>
        <dbReference type="Proteomes" id="UP000028486"/>
    </source>
</evidence>
<dbReference type="InterPro" id="IPR051534">
    <property type="entry name" value="CBASS_pafABC_assoc_protein"/>
</dbReference>
<reference evidence="4" key="1">
    <citation type="journal article" date="2014" name="Genome Announc.">
        <title>Complete Genome Sequence of Campylobacter iguaniorum Strain 1485ET, Isolated from a Bearded Dragon (Pogona vitticeps).</title>
        <authorList>
            <person name="Gilbert M.J."/>
            <person name="Miller W.G."/>
            <person name="Yee E."/>
            <person name="Kik M."/>
            <person name="Wagenaar J.A."/>
            <person name="Duim B."/>
        </authorList>
    </citation>
    <scope>NUCLEOTIDE SEQUENCE [LARGE SCALE GENOMIC DNA]</scope>
    <source>
        <strain evidence="4">1485E</strain>
    </source>
</reference>
<dbReference type="InterPro" id="IPR013199">
    <property type="entry name" value="HTH_Mga_DNA-bd_dom"/>
</dbReference>
<evidence type="ECO:0000313" key="3">
    <source>
        <dbReference type="EMBL" id="AII14881.1"/>
    </source>
</evidence>
<sequence>MKNKKIFEILELLDELTSGREVLVKNYAIKSGLSERTIRRYIQDLREFFGEDTIFSISQGSYICKNKELFQRFVAPNERQDESEKLIDMLHIINPGFSKFMPHTYKKVDDKLKKELASVFLIKGSPHEQSPNLKIFGLIQKAIKFRRYCDLTYNETVLKNVKIIKIIYSKGNWQLATLCDTHENNGYKVLRLCFIKDVVIKKAQFYIDDYTENFVRNSETFMDGYKKEPYECVVAVSPNVAKYFEQKRFFHSQKIVGKCKNGWVKISYEITSDEMMIMQLRRWFPDMVVLSPISLRDNFSKILENYNKSLNEFD</sequence>
<gene>
    <name evidence="3" type="ORF">CIG1485E_1045</name>
</gene>
<protein>
    <submittedName>
        <fullName evidence="3">Transcriptional regulator (WYL domain)</fullName>
    </submittedName>
</protein>
<feature type="domain" description="WCX" evidence="2">
    <location>
        <begin position="228"/>
        <end position="303"/>
    </location>
</feature>